<dbReference type="RefSeq" id="WP_003750160.1">
    <property type="nucleotide sequence ID" value="NZ_CM001051.1"/>
</dbReference>
<feature type="non-terminal residue" evidence="2">
    <location>
        <position position="1"/>
    </location>
</feature>
<evidence type="ECO:0000313" key="2">
    <source>
        <dbReference type="EMBL" id="EFR98644.1"/>
    </source>
</evidence>
<dbReference type="PANTHER" id="PTHR46889:SF4">
    <property type="entry name" value="TRANSPOSASE INSO FOR INSERTION SEQUENCE ELEMENT IS911B-RELATED"/>
    <property type="match status" value="1"/>
</dbReference>
<proteinExistence type="predicted"/>
<reference evidence="2" key="1">
    <citation type="journal article" date="2010" name="Microbiol. Resour. Announc.">
        <title>Comparative genomics of the bacterial genus Listeria: Genome evolution is characterized by limited gene acquisition and limited gene loss.</title>
        <authorList>
            <person name="den Bakker H.C."/>
            <person name="Cummings C.A."/>
            <person name="Ferreira V."/>
            <person name="Vatta P."/>
            <person name="Orsi R.H."/>
            <person name="Degoricija L."/>
            <person name="Barker M."/>
            <person name="Petrauskene O."/>
            <person name="Furtado M.R."/>
            <person name="Wiedmann M."/>
        </authorList>
    </citation>
    <scope>NUCLEOTIDE SEQUENCE [LARGE SCALE GENOMIC DNA]</scope>
    <source>
        <strain evidence="2">FSL N1-067</strain>
    </source>
</reference>
<dbReference type="AlphaFoldDB" id="E3ZUQ3"/>
<dbReference type="GO" id="GO:0003676">
    <property type="term" value="F:nucleic acid binding"/>
    <property type="evidence" value="ECO:0007669"/>
    <property type="project" value="InterPro"/>
</dbReference>
<sequence length="126" mass="14422">IIAYTIKDKQDVSLVLDTLEQLPKECDGLLHSDQGSVYTSYQYQKQGQLKGITMSMSRKGTPSDNACIESFHASLKSETFYLDGLYNTPTSIVIQTVIDYIKYYNQYRIQQKLGYKSPIEYRQSIA</sequence>
<comment type="caution">
    <text evidence="2">The sequence shown here is derived from an EMBL/GenBank/DDBJ whole genome shotgun (WGS) entry which is preliminary data.</text>
</comment>
<dbReference type="OrthoDB" id="2366111at2"/>
<dbReference type="InterPro" id="IPR012337">
    <property type="entry name" value="RNaseH-like_sf"/>
</dbReference>
<feature type="domain" description="Integrase catalytic" evidence="1">
    <location>
        <begin position="1"/>
        <end position="126"/>
    </location>
</feature>
<evidence type="ECO:0000259" key="1">
    <source>
        <dbReference type="PROSITE" id="PS50994"/>
    </source>
</evidence>
<dbReference type="SUPFAM" id="SSF53098">
    <property type="entry name" value="Ribonuclease H-like"/>
    <property type="match status" value="1"/>
</dbReference>
<dbReference type="Gene3D" id="3.30.420.10">
    <property type="entry name" value="Ribonuclease H-like superfamily/Ribonuclease H"/>
    <property type="match status" value="1"/>
</dbReference>
<dbReference type="HOGENOM" id="CLU_027402_41_1_9"/>
<dbReference type="Pfam" id="PF13683">
    <property type="entry name" value="rve_3"/>
    <property type="match status" value="1"/>
</dbReference>
<gene>
    <name evidence="2" type="ORF">NT03LS_3471</name>
</gene>
<organism evidence="2">
    <name type="scientific">Listeria seeligeri FSL N1-067</name>
    <dbReference type="NCBI Taxonomy" id="702453"/>
    <lineage>
        <taxon>Bacteria</taxon>
        <taxon>Bacillati</taxon>
        <taxon>Bacillota</taxon>
        <taxon>Bacilli</taxon>
        <taxon>Bacillales</taxon>
        <taxon>Listeriaceae</taxon>
        <taxon>Listeria</taxon>
    </lineage>
</organism>
<dbReference type="InterPro" id="IPR050900">
    <property type="entry name" value="Transposase_IS3/IS150/IS904"/>
</dbReference>
<dbReference type="InterPro" id="IPR036397">
    <property type="entry name" value="RNaseH_sf"/>
</dbReference>
<dbReference type="InterPro" id="IPR001584">
    <property type="entry name" value="Integrase_cat-core"/>
</dbReference>
<dbReference type="PANTHER" id="PTHR46889">
    <property type="entry name" value="TRANSPOSASE INSF FOR INSERTION SEQUENCE IS3B-RELATED"/>
    <property type="match status" value="1"/>
</dbReference>
<dbReference type="EMBL" id="ADXJ01001376">
    <property type="protein sequence ID" value="EFR98644.1"/>
    <property type="molecule type" value="Genomic_DNA"/>
</dbReference>
<dbReference type="PROSITE" id="PS50994">
    <property type="entry name" value="INTEGRASE"/>
    <property type="match status" value="1"/>
</dbReference>
<accession>E3ZUQ3</accession>
<dbReference type="Proteomes" id="UP000004302">
    <property type="component" value="Chromosome"/>
</dbReference>
<name>E3ZUQ3_LISSE</name>
<dbReference type="GO" id="GO:0015074">
    <property type="term" value="P:DNA integration"/>
    <property type="evidence" value="ECO:0007669"/>
    <property type="project" value="InterPro"/>
</dbReference>
<protein>
    <submittedName>
        <fullName evidence="2">Putative transposase InsK for insertion sequence</fullName>
    </submittedName>
</protein>